<dbReference type="AlphaFoldDB" id="A0A4U6SU12"/>
<feature type="chain" id="PRO_5020931736" evidence="1">
    <location>
        <begin position="19"/>
        <end position="46"/>
    </location>
</feature>
<dbReference type="EMBL" id="CM016560">
    <property type="protein sequence ID" value="TKV92249.1"/>
    <property type="molecule type" value="Genomic_DNA"/>
</dbReference>
<feature type="signal peptide" evidence="1">
    <location>
        <begin position="1"/>
        <end position="18"/>
    </location>
</feature>
<dbReference type="Proteomes" id="UP000298652">
    <property type="component" value="Chromosome 9"/>
</dbReference>
<keyword evidence="3" id="KW-1185">Reference proteome</keyword>
<protein>
    <submittedName>
        <fullName evidence="2">Uncharacterized protein</fullName>
    </submittedName>
</protein>
<proteinExistence type="predicted"/>
<organism evidence="2 3">
    <name type="scientific">Setaria viridis</name>
    <name type="common">Green bristlegrass</name>
    <name type="synonym">Setaria italica subsp. viridis</name>
    <dbReference type="NCBI Taxonomy" id="4556"/>
    <lineage>
        <taxon>Eukaryota</taxon>
        <taxon>Viridiplantae</taxon>
        <taxon>Streptophyta</taxon>
        <taxon>Embryophyta</taxon>
        <taxon>Tracheophyta</taxon>
        <taxon>Spermatophyta</taxon>
        <taxon>Magnoliopsida</taxon>
        <taxon>Liliopsida</taxon>
        <taxon>Poales</taxon>
        <taxon>Poaceae</taxon>
        <taxon>PACMAD clade</taxon>
        <taxon>Panicoideae</taxon>
        <taxon>Panicodae</taxon>
        <taxon>Paniceae</taxon>
        <taxon>Cenchrinae</taxon>
        <taxon>Setaria</taxon>
    </lineage>
</organism>
<sequence>MCCCFLLGACQSICMVCAWVSCYATSEKSLLAISSRSIRIGPVLIH</sequence>
<evidence type="ECO:0000256" key="1">
    <source>
        <dbReference type="SAM" id="SignalP"/>
    </source>
</evidence>
<reference evidence="2" key="1">
    <citation type="submission" date="2019-03" db="EMBL/GenBank/DDBJ databases">
        <title>WGS assembly of Setaria viridis.</title>
        <authorList>
            <person name="Huang P."/>
            <person name="Jenkins J."/>
            <person name="Grimwood J."/>
            <person name="Barry K."/>
            <person name="Healey A."/>
            <person name="Mamidi S."/>
            <person name="Sreedasyam A."/>
            <person name="Shu S."/>
            <person name="Feldman M."/>
            <person name="Wu J."/>
            <person name="Yu Y."/>
            <person name="Chen C."/>
            <person name="Johnson J."/>
            <person name="Rokhsar D."/>
            <person name="Baxter I."/>
            <person name="Schmutz J."/>
            <person name="Brutnell T."/>
            <person name="Kellogg E."/>
        </authorList>
    </citation>
    <scope>NUCLEOTIDE SEQUENCE [LARGE SCALE GENOMIC DNA]</scope>
</reference>
<dbReference type="Gramene" id="TKV92249">
    <property type="protein sequence ID" value="TKV92249"/>
    <property type="gene ID" value="SEVIR_9G152332v2"/>
</dbReference>
<keyword evidence="1" id="KW-0732">Signal</keyword>
<gene>
    <name evidence="2" type="ORF">SEVIR_9G152332v2</name>
</gene>
<evidence type="ECO:0000313" key="2">
    <source>
        <dbReference type="EMBL" id="TKV92249.1"/>
    </source>
</evidence>
<evidence type="ECO:0000313" key="3">
    <source>
        <dbReference type="Proteomes" id="UP000298652"/>
    </source>
</evidence>
<name>A0A4U6SU12_SETVI</name>
<accession>A0A4U6SU12</accession>